<dbReference type="Proteomes" id="UP001177021">
    <property type="component" value="Unassembled WGS sequence"/>
</dbReference>
<name>A0ACB0JDY5_TRIPR</name>
<keyword evidence="2" id="KW-1185">Reference proteome</keyword>
<evidence type="ECO:0000313" key="1">
    <source>
        <dbReference type="EMBL" id="CAJ2642024.1"/>
    </source>
</evidence>
<dbReference type="EMBL" id="CASHSV030000024">
    <property type="protein sequence ID" value="CAJ2642024.1"/>
    <property type="molecule type" value="Genomic_DNA"/>
</dbReference>
<proteinExistence type="predicted"/>
<comment type="caution">
    <text evidence="1">The sequence shown here is derived from an EMBL/GenBank/DDBJ whole genome shotgun (WGS) entry which is preliminary data.</text>
</comment>
<organism evidence="1 2">
    <name type="scientific">Trifolium pratense</name>
    <name type="common">Red clover</name>
    <dbReference type="NCBI Taxonomy" id="57577"/>
    <lineage>
        <taxon>Eukaryota</taxon>
        <taxon>Viridiplantae</taxon>
        <taxon>Streptophyta</taxon>
        <taxon>Embryophyta</taxon>
        <taxon>Tracheophyta</taxon>
        <taxon>Spermatophyta</taxon>
        <taxon>Magnoliopsida</taxon>
        <taxon>eudicotyledons</taxon>
        <taxon>Gunneridae</taxon>
        <taxon>Pentapetalae</taxon>
        <taxon>rosids</taxon>
        <taxon>fabids</taxon>
        <taxon>Fabales</taxon>
        <taxon>Fabaceae</taxon>
        <taxon>Papilionoideae</taxon>
        <taxon>50 kb inversion clade</taxon>
        <taxon>NPAAA clade</taxon>
        <taxon>Hologalegina</taxon>
        <taxon>IRL clade</taxon>
        <taxon>Trifolieae</taxon>
        <taxon>Trifolium</taxon>
    </lineage>
</organism>
<sequence length="87" mass="9554">MNCCLFLMQAAPTIASSLIRAGAVQTYSAAVNWKSPTPCRLKCNIDASFVSYLNRVGIGICIRDELGQYVLSRTEWIALLCRVVIGK</sequence>
<protein>
    <submittedName>
        <fullName evidence="1">Uncharacterized protein</fullName>
    </submittedName>
</protein>
<accession>A0ACB0JDY5</accession>
<evidence type="ECO:0000313" key="2">
    <source>
        <dbReference type="Proteomes" id="UP001177021"/>
    </source>
</evidence>
<gene>
    <name evidence="1" type="ORF">MILVUS5_LOCUS11564</name>
</gene>
<reference evidence="1" key="1">
    <citation type="submission" date="2023-10" db="EMBL/GenBank/DDBJ databases">
        <authorList>
            <person name="Rodriguez Cubillos JULIANA M."/>
            <person name="De Vega J."/>
        </authorList>
    </citation>
    <scope>NUCLEOTIDE SEQUENCE</scope>
</reference>